<dbReference type="Proteomes" id="UP001212160">
    <property type="component" value="Unassembled WGS sequence"/>
</dbReference>
<protein>
    <submittedName>
        <fullName evidence="2">Conjugal transfer protein</fullName>
    </submittedName>
    <submittedName>
        <fullName evidence="1">Cysteine-rich KTR domain-containing protein</fullName>
    </submittedName>
</protein>
<dbReference type="EMBL" id="QRQE01000081">
    <property type="protein sequence ID" value="RHM68696.1"/>
    <property type="molecule type" value="Genomic_DNA"/>
</dbReference>
<dbReference type="EMBL" id="JAQMLA010000094">
    <property type="protein sequence ID" value="MDB8688522.1"/>
    <property type="molecule type" value="Genomic_DNA"/>
</dbReference>
<accession>A0A415S159</accession>
<dbReference type="AlphaFoldDB" id="A0A415S159"/>
<comment type="caution">
    <text evidence="2">The sequence shown here is derived from an EMBL/GenBank/DDBJ whole genome shotgun (WGS) entry which is preliminary data.</text>
</comment>
<dbReference type="Proteomes" id="UP000285610">
    <property type="component" value="Unassembled WGS sequence"/>
</dbReference>
<name>A0A415S159_MEDGN</name>
<dbReference type="RefSeq" id="WP_118445412.1">
    <property type="nucleotide sequence ID" value="NZ_JBCOVZ010000088.1"/>
</dbReference>
<sequence length="67" mass="7887">MQKAANFCVDENGWIHCPECKCRTRTKIKRETVIKFFPIFCPKCKYECLIDVENMNIKLSVEPDIMS</sequence>
<gene>
    <name evidence="2" type="ORF">DWZ50_18815</name>
    <name evidence="1" type="ORF">PNW85_18060</name>
</gene>
<reference evidence="1" key="2">
    <citation type="submission" date="2023-01" db="EMBL/GenBank/DDBJ databases">
        <title>Human gut microbiome strain richness.</title>
        <authorList>
            <person name="Chen-Liaw A."/>
        </authorList>
    </citation>
    <scope>NUCLEOTIDE SEQUENCE</scope>
    <source>
        <strain evidence="1">RTP21484st1_H11_RTP21484_190118</strain>
    </source>
</reference>
<evidence type="ECO:0000313" key="1">
    <source>
        <dbReference type="EMBL" id="MDB8688522.1"/>
    </source>
</evidence>
<proteinExistence type="predicted"/>
<organism evidence="2 3">
    <name type="scientific">Mediterraneibacter gnavus</name>
    <name type="common">Ruminococcus gnavus</name>
    <dbReference type="NCBI Taxonomy" id="33038"/>
    <lineage>
        <taxon>Bacteria</taxon>
        <taxon>Bacillati</taxon>
        <taxon>Bacillota</taxon>
        <taxon>Clostridia</taxon>
        <taxon>Lachnospirales</taxon>
        <taxon>Lachnospiraceae</taxon>
        <taxon>Mediterraneibacter</taxon>
    </lineage>
</organism>
<evidence type="ECO:0000313" key="3">
    <source>
        <dbReference type="Proteomes" id="UP000285610"/>
    </source>
</evidence>
<dbReference type="Pfam" id="PF14205">
    <property type="entry name" value="Cys_rich_KTR"/>
    <property type="match status" value="1"/>
</dbReference>
<reference evidence="2 3" key="1">
    <citation type="submission" date="2018-08" db="EMBL/GenBank/DDBJ databases">
        <title>A genome reference for cultivated species of the human gut microbiota.</title>
        <authorList>
            <person name="Zou Y."/>
            <person name="Xue W."/>
            <person name="Luo G."/>
        </authorList>
    </citation>
    <scope>NUCLEOTIDE SEQUENCE [LARGE SCALE GENOMIC DNA]</scope>
    <source>
        <strain evidence="2 3">AF33-12</strain>
    </source>
</reference>
<evidence type="ECO:0000313" key="2">
    <source>
        <dbReference type="EMBL" id="RHM68696.1"/>
    </source>
</evidence>
<dbReference type="InterPro" id="IPR025957">
    <property type="entry name" value="Cys_rich_KTR"/>
</dbReference>